<sequence>MNTLSAYLVNLVDERIGRHQSKESATGTVVSTSGAYVYVVMDGDSQPMPCKFVAGLTLHPDVRVVLHKYGDDWTVTDSFAKAYWPRYSYDQTVLNNATVTPSLGSPEVGVTFLAPPSGKVLVSVGGYVGQSVNDNSAHLSFSMRTGSDWSDGQQVIGFEYKRGIMAGQPVNVGAAPEDGSVNTSPVENLVPGGEYIVRAGFWSAPAGTCTVHARFVMVNQV</sequence>
<reference evidence="1 2" key="2">
    <citation type="submission" date="2018-08" db="EMBL/GenBank/DDBJ databases">
        <title>Streptomyces kandeliansis sp. nov., an endophytic bacterium isolated from mangrove plant.</title>
        <authorList>
            <person name="Wang R."/>
        </authorList>
    </citation>
    <scope>NUCLEOTIDE SEQUENCE [LARGE SCALE GENOMIC DNA]</scope>
    <source>
        <strain evidence="2">H14(2018)</strain>
    </source>
</reference>
<evidence type="ECO:0000313" key="2">
    <source>
        <dbReference type="Proteomes" id="UP000253958"/>
    </source>
</evidence>
<dbReference type="Proteomes" id="UP000253958">
    <property type="component" value="Chromosome"/>
</dbReference>
<proteinExistence type="predicted"/>
<name>A0A6N3JTM4_9ACTN</name>
<protein>
    <submittedName>
        <fullName evidence="1">Uncharacterized protein</fullName>
    </submittedName>
</protein>
<gene>
    <name evidence="1" type="ORF">DVH21_02015</name>
</gene>
<dbReference type="RefSeq" id="WP_114918694.1">
    <property type="nucleotide sequence ID" value="NZ_CP031263.1"/>
</dbReference>
<dbReference type="EMBL" id="CP031263">
    <property type="protein sequence ID" value="AXH88800.1"/>
    <property type="molecule type" value="Genomic_DNA"/>
</dbReference>
<accession>A0A6N3JTM4</accession>
<organism evidence="1 2">
    <name type="scientific">Micromonospora aurantiaca</name>
    <name type="common">nom. illeg.</name>
    <dbReference type="NCBI Taxonomy" id="47850"/>
    <lineage>
        <taxon>Bacteria</taxon>
        <taxon>Bacillati</taxon>
        <taxon>Actinomycetota</taxon>
        <taxon>Actinomycetes</taxon>
        <taxon>Micromonosporales</taxon>
        <taxon>Micromonosporaceae</taxon>
        <taxon>Micromonospora</taxon>
    </lineage>
</organism>
<evidence type="ECO:0000313" key="1">
    <source>
        <dbReference type="EMBL" id="AXH88800.1"/>
    </source>
</evidence>
<reference evidence="1 2" key="1">
    <citation type="submission" date="2018-07" db="EMBL/GenBank/DDBJ databases">
        <authorList>
            <person name="Ye Y."/>
        </authorList>
    </citation>
    <scope>NUCLEOTIDE SEQUENCE [LARGE SCALE GENOMIC DNA]</scope>
    <source>
        <strain evidence="2">H14(2018)</strain>
    </source>
</reference>
<dbReference type="AlphaFoldDB" id="A0A6N3JTM4"/>